<dbReference type="Pfam" id="PF03330">
    <property type="entry name" value="DPBB_1"/>
    <property type="match status" value="1"/>
</dbReference>
<keyword evidence="3" id="KW-0732">Signal</keyword>
<dbReference type="InterPro" id="IPR012997">
    <property type="entry name" value="RplA"/>
</dbReference>
<dbReference type="HAMAP" id="MF_02071">
    <property type="entry name" value="RlpA"/>
    <property type="match status" value="1"/>
</dbReference>
<dbReference type="NCBIfam" id="TIGR00413">
    <property type="entry name" value="rlpA"/>
    <property type="match status" value="1"/>
</dbReference>
<evidence type="ECO:0000313" key="6">
    <source>
        <dbReference type="EMBL" id="MFD2111251.1"/>
    </source>
</evidence>
<accession>A0ABW4Y896</accession>
<keyword evidence="2 3" id="KW-0961">Cell wall biogenesis/degradation</keyword>
<feature type="domain" description="RlpA-like protein double-psi beta-barrel" evidence="5">
    <location>
        <begin position="31"/>
        <end position="119"/>
    </location>
</feature>
<keyword evidence="7" id="KW-1185">Reference proteome</keyword>
<dbReference type="EMBL" id="JBHUHX010000010">
    <property type="protein sequence ID" value="MFD2111251.1"/>
    <property type="molecule type" value="Genomic_DNA"/>
</dbReference>
<dbReference type="InterPro" id="IPR009009">
    <property type="entry name" value="RlpA-like_DPBB"/>
</dbReference>
<organism evidence="6 7">
    <name type="scientific">Thiorhodococcus fuscus</name>
    <dbReference type="NCBI Taxonomy" id="527200"/>
    <lineage>
        <taxon>Bacteria</taxon>
        <taxon>Pseudomonadati</taxon>
        <taxon>Pseudomonadota</taxon>
        <taxon>Gammaproteobacteria</taxon>
        <taxon>Chromatiales</taxon>
        <taxon>Chromatiaceae</taxon>
        <taxon>Thiorhodococcus</taxon>
    </lineage>
</organism>
<dbReference type="Proteomes" id="UP001597337">
    <property type="component" value="Unassembled WGS sequence"/>
</dbReference>
<evidence type="ECO:0000256" key="2">
    <source>
        <dbReference type="ARBA" id="ARBA00023316"/>
    </source>
</evidence>
<proteinExistence type="inferred from homology"/>
<dbReference type="InterPro" id="IPR034718">
    <property type="entry name" value="RlpA"/>
</dbReference>
<name>A0ABW4Y896_9GAMM</name>
<dbReference type="RefSeq" id="WP_386024237.1">
    <property type="nucleotide sequence ID" value="NZ_JBHUHX010000010.1"/>
</dbReference>
<sequence precursor="true">MKKTLATVALLTLLLPVGSDAMARSGIGHVQKGIASYYHDSLNGRRTASGQVYNKNRLSAAHKTLPLGSKVRVTDTRTGRSIVVKVNDRGPFVKGRIIDLSRKAARELGIVKRGVAKVELKVLSVPSSSDS</sequence>
<feature type="signal peptide" evidence="3">
    <location>
        <begin position="1"/>
        <end position="23"/>
    </location>
</feature>
<evidence type="ECO:0000256" key="3">
    <source>
        <dbReference type="HAMAP-Rule" id="MF_02071"/>
    </source>
</evidence>
<dbReference type="SUPFAM" id="SSF50685">
    <property type="entry name" value="Barwin-like endoglucanases"/>
    <property type="match status" value="1"/>
</dbReference>
<dbReference type="PANTHER" id="PTHR34183:SF8">
    <property type="entry name" value="ENDOLYTIC PEPTIDOGLYCAN TRANSGLYCOSYLASE RLPA-RELATED"/>
    <property type="match status" value="1"/>
</dbReference>
<dbReference type="CDD" id="cd22268">
    <property type="entry name" value="DPBB_RlpA-like"/>
    <property type="match status" value="1"/>
</dbReference>
<evidence type="ECO:0000313" key="7">
    <source>
        <dbReference type="Proteomes" id="UP001597337"/>
    </source>
</evidence>
<evidence type="ECO:0000256" key="1">
    <source>
        <dbReference type="ARBA" id="ARBA00023239"/>
    </source>
</evidence>
<comment type="caution">
    <text evidence="6">The sequence shown here is derived from an EMBL/GenBank/DDBJ whole genome shotgun (WGS) entry which is preliminary data.</text>
</comment>
<evidence type="ECO:0000256" key="4">
    <source>
        <dbReference type="RuleBase" id="RU003495"/>
    </source>
</evidence>
<dbReference type="Gene3D" id="2.40.40.10">
    <property type="entry name" value="RlpA-like domain"/>
    <property type="match status" value="1"/>
</dbReference>
<dbReference type="PANTHER" id="PTHR34183">
    <property type="entry name" value="ENDOLYTIC PEPTIDOGLYCAN TRANSGLYCOSYLASE RLPA"/>
    <property type="match status" value="1"/>
</dbReference>
<comment type="similarity">
    <text evidence="3 4">Belongs to the RlpA family.</text>
</comment>
<evidence type="ECO:0000259" key="5">
    <source>
        <dbReference type="Pfam" id="PF03330"/>
    </source>
</evidence>
<comment type="function">
    <text evidence="3">Lytic transglycosylase with a strong preference for naked glycan strands that lack stem peptides.</text>
</comment>
<protein>
    <recommendedName>
        <fullName evidence="3">Endolytic peptidoglycan transglycosylase RlpA</fullName>
        <ecNumber evidence="3">4.2.2.-</ecNumber>
    </recommendedName>
</protein>
<dbReference type="InterPro" id="IPR036908">
    <property type="entry name" value="RlpA-like_sf"/>
</dbReference>
<gene>
    <name evidence="3" type="primary">rlpA</name>
    <name evidence="6" type="ORF">ACFSJC_05270</name>
</gene>
<keyword evidence="1 3" id="KW-0456">Lyase</keyword>
<reference evidence="7" key="1">
    <citation type="journal article" date="2019" name="Int. J. Syst. Evol. Microbiol.">
        <title>The Global Catalogue of Microorganisms (GCM) 10K type strain sequencing project: providing services to taxonomists for standard genome sequencing and annotation.</title>
        <authorList>
            <consortium name="The Broad Institute Genomics Platform"/>
            <consortium name="The Broad Institute Genome Sequencing Center for Infectious Disease"/>
            <person name="Wu L."/>
            <person name="Ma J."/>
        </authorList>
    </citation>
    <scope>NUCLEOTIDE SEQUENCE [LARGE SCALE GENOMIC DNA]</scope>
    <source>
        <strain evidence="7">KACC 12597</strain>
    </source>
</reference>
<dbReference type="EC" id="4.2.2.-" evidence="3"/>
<feature type="chain" id="PRO_5044912720" description="Endolytic peptidoglycan transglycosylase RlpA" evidence="3">
    <location>
        <begin position="24"/>
        <end position="131"/>
    </location>
</feature>